<reference evidence="2" key="1">
    <citation type="submission" date="2020-12" db="EMBL/GenBank/DDBJ databases">
        <title>WGS assembly of Carya illinoinensis cv. Pawnee.</title>
        <authorList>
            <person name="Platts A."/>
            <person name="Shu S."/>
            <person name="Wright S."/>
            <person name="Barry K."/>
            <person name="Edger P."/>
            <person name="Pires J.C."/>
            <person name="Schmutz J."/>
        </authorList>
    </citation>
    <scope>NUCLEOTIDE SEQUENCE</scope>
    <source>
        <tissue evidence="2">Leaf</tissue>
    </source>
</reference>
<evidence type="ECO:0000256" key="1">
    <source>
        <dbReference type="SAM" id="MobiDB-lite"/>
    </source>
</evidence>
<keyword evidence="3" id="KW-1185">Reference proteome</keyword>
<dbReference type="EMBL" id="CM031824">
    <property type="protein sequence ID" value="KAG6624366.1"/>
    <property type="molecule type" value="Genomic_DNA"/>
</dbReference>
<comment type="caution">
    <text evidence="2">The sequence shown here is derived from an EMBL/GenBank/DDBJ whole genome shotgun (WGS) entry which is preliminary data.</text>
</comment>
<feature type="compositionally biased region" description="Basic and acidic residues" evidence="1">
    <location>
        <begin position="18"/>
        <end position="40"/>
    </location>
</feature>
<protein>
    <submittedName>
        <fullName evidence="2">Uncharacterized protein</fullName>
    </submittedName>
</protein>
<proteinExistence type="predicted"/>
<organism evidence="2 3">
    <name type="scientific">Carya illinoinensis</name>
    <name type="common">Pecan</name>
    <dbReference type="NCBI Taxonomy" id="32201"/>
    <lineage>
        <taxon>Eukaryota</taxon>
        <taxon>Viridiplantae</taxon>
        <taxon>Streptophyta</taxon>
        <taxon>Embryophyta</taxon>
        <taxon>Tracheophyta</taxon>
        <taxon>Spermatophyta</taxon>
        <taxon>Magnoliopsida</taxon>
        <taxon>eudicotyledons</taxon>
        <taxon>Gunneridae</taxon>
        <taxon>Pentapetalae</taxon>
        <taxon>rosids</taxon>
        <taxon>fabids</taxon>
        <taxon>Fagales</taxon>
        <taxon>Juglandaceae</taxon>
        <taxon>Carya</taxon>
    </lineage>
</organism>
<evidence type="ECO:0000313" key="2">
    <source>
        <dbReference type="EMBL" id="KAG6624366.1"/>
    </source>
</evidence>
<sequence>MKNQDAGKGVVTEEDQPEDRLKKLTPFKPKEESVKPKEGSVKPARRRLVPKEGSVIPARRRLVKAIMATQIVHFLQRLASSSAVPKCTRAPQTTSKTSRL</sequence>
<feature type="region of interest" description="Disordered" evidence="1">
    <location>
        <begin position="1"/>
        <end position="48"/>
    </location>
</feature>
<gene>
    <name evidence="2" type="ORF">CIPAW_16G021900</name>
</gene>
<dbReference type="AlphaFoldDB" id="A0A8T1N1J7"/>
<accession>A0A8T1N1J7</accession>
<evidence type="ECO:0000313" key="3">
    <source>
        <dbReference type="Proteomes" id="UP000811609"/>
    </source>
</evidence>
<dbReference type="Proteomes" id="UP000811609">
    <property type="component" value="Chromosome 16"/>
</dbReference>
<name>A0A8T1N1J7_CARIL</name>